<evidence type="ECO:0000313" key="2">
    <source>
        <dbReference type="Proteomes" id="UP000188551"/>
    </source>
</evidence>
<protein>
    <recommendedName>
        <fullName evidence="3">Excreted virulence factor EspC, type VII ESX diderm</fullName>
    </recommendedName>
</protein>
<organism evidence="1 2">
    <name type="scientific">Amycolatopsis azurea DSM 43854</name>
    <dbReference type="NCBI Taxonomy" id="1238180"/>
    <lineage>
        <taxon>Bacteria</taxon>
        <taxon>Bacillati</taxon>
        <taxon>Actinomycetota</taxon>
        <taxon>Actinomycetes</taxon>
        <taxon>Pseudonocardiales</taxon>
        <taxon>Pseudonocardiaceae</taxon>
        <taxon>Amycolatopsis</taxon>
    </lineage>
</organism>
<accession>A0ABX3JM46</accession>
<sequence length="106" mass="11299">MDGPGFHVDVGKLEEAASGITKSVDDQSNFELRDLCGDSAQYGHNGIHDALMNFCVRWSDGLDTLTDDADSIGEVLTKAVAAYRAVDEAAAKTLTSDPAEHVVEDD</sequence>
<evidence type="ECO:0008006" key="3">
    <source>
        <dbReference type="Google" id="ProtNLM"/>
    </source>
</evidence>
<dbReference type="Proteomes" id="UP000188551">
    <property type="component" value="Unassembled WGS sequence"/>
</dbReference>
<evidence type="ECO:0000313" key="1">
    <source>
        <dbReference type="EMBL" id="OOC08833.1"/>
    </source>
</evidence>
<keyword evidence="2" id="KW-1185">Reference proteome</keyword>
<reference evidence="1 2" key="1">
    <citation type="submission" date="2017-02" db="EMBL/GenBank/DDBJ databases">
        <title>Amycolatopsis azurea DSM 43854 draft genome.</title>
        <authorList>
            <person name="Mayilraj S."/>
        </authorList>
    </citation>
    <scope>NUCLEOTIDE SEQUENCE [LARGE SCALE GENOMIC DNA]</scope>
    <source>
        <strain evidence="1 2">DSM 43854</strain>
    </source>
</reference>
<comment type="caution">
    <text evidence="1">The sequence shown here is derived from an EMBL/GenBank/DDBJ whole genome shotgun (WGS) entry which is preliminary data.</text>
</comment>
<gene>
    <name evidence="1" type="ORF">B0293_01040</name>
</gene>
<proteinExistence type="predicted"/>
<dbReference type="EMBL" id="MUXN01000001">
    <property type="protein sequence ID" value="OOC08833.1"/>
    <property type="molecule type" value="Genomic_DNA"/>
</dbReference>
<name>A0ABX3JM46_9PSEU</name>